<dbReference type="OrthoDB" id="2544694at2759"/>
<dbReference type="PANTHER" id="PTHR48022:SF45">
    <property type="entry name" value="MAJOR FACILITATOR SUPERFAMILY (MFS) PROFILE DOMAIN-CONTAINING PROTEIN-RELATED"/>
    <property type="match status" value="1"/>
</dbReference>
<dbReference type="EMBL" id="CP144534">
    <property type="protein sequence ID" value="WWC61533.1"/>
    <property type="molecule type" value="Genomic_DNA"/>
</dbReference>
<dbReference type="SUPFAM" id="SSF103473">
    <property type="entry name" value="MFS general substrate transporter"/>
    <property type="match status" value="1"/>
</dbReference>
<name>A0A1A6A680_9TREE</name>
<gene>
    <name evidence="11" type="ORF">I303_04904</name>
    <name evidence="12" type="ORF">I303_104117</name>
</gene>
<feature type="transmembrane region" description="Helical" evidence="9">
    <location>
        <begin position="76"/>
        <end position="94"/>
    </location>
</feature>
<protein>
    <recommendedName>
        <fullName evidence="10">Major facilitator superfamily (MFS) profile domain-containing protein</fullName>
    </recommendedName>
</protein>
<sequence length="528" mass="57945">MSSIPTATNRYGNNFQLCMNLLVVIPTFLAMGLSQSWMGGVASYKSFYRQFPQIDTSTTEGDIKAQHSIRQGAVNASLNLGAIVGCLSCIWLGNCLGRRKTIVLGAAITNFGTVLMCTSFSMPQFCVARVCLGAGLGMMSSTVPVWQSEISKVHKRGHHVIVDGICIAGGIAASGWLTYGFWRIDTTSSWQWRIPGMFPGIFATLVLLFTFIFPESPRWLVLKSRIDEARAIFALVEGTSPEDPRVAHDLEAVIRLNEAAAESASLSSLFVYGKEKMLYRLALAVSVQWFTQMNGAGLITYYSNQLFATIGLDTGTSKVVAACALTWKWVCCFIAFFTIERAGRRKLFMISGAGMSVCMFCLAICGSQVSDDRLAPAYAGVVFAFIFLFFLPIGYLGVNFLYCQEIITSRYRAPASGISTATHWLTAFAVSLTTPLGFTSIGWKYYLIWGASSATIVPTVYFFYPETTGLSVEEIDKVFLESNGISSLVKDAERARKAIPRNAPDTVARVEHMGNVDEKPENEFIEKV</sequence>
<evidence type="ECO:0000256" key="1">
    <source>
        <dbReference type="ARBA" id="ARBA00004141"/>
    </source>
</evidence>
<dbReference type="PROSITE" id="PS00216">
    <property type="entry name" value="SUGAR_TRANSPORT_1"/>
    <property type="match status" value="1"/>
</dbReference>
<feature type="transmembrane region" description="Helical" evidence="9">
    <location>
        <begin position="375"/>
        <end position="402"/>
    </location>
</feature>
<feature type="transmembrane region" description="Helical" evidence="9">
    <location>
        <begin position="347"/>
        <end position="369"/>
    </location>
</feature>
<dbReference type="InterPro" id="IPR050360">
    <property type="entry name" value="MFS_Sugar_Transporters"/>
</dbReference>
<feature type="transmembrane region" description="Helical" evidence="9">
    <location>
        <begin position="445"/>
        <end position="464"/>
    </location>
</feature>
<evidence type="ECO:0000313" key="13">
    <source>
        <dbReference type="Proteomes" id="UP000078595"/>
    </source>
</evidence>
<dbReference type="GO" id="GO:0016020">
    <property type="term" value="C:membrane"/>
    <property type="evidence" value="ECO:0007669"/>
    <property type="project" value="UniProtKB-SubCell"/>
</dbReference>
<reference evidence="12" key="3">
    <citation type="submission" date="2024-02" db="EMBL/GenBank/DDBJ databases">
        <title>Comparative genomics of Cryptococcus and Kwoniella reveals pathogenesis evolution and contrasting modes of karyotype evolution via chromosome fusion or intercentromeric recombination.</title>
        <authorList>
            <person name="Coelho M.A."/>
            <person name="David-Palma M."/>
            <person name="Shea T."/>
            <person name="Bowers K."/>
            <person name="McGinley-Smith S."/>
            <person name="Mohammad A.W."/>
            <person name="Gnirke A."/>
            <person name="Yurkov A.M."/>
            <person name="Nowrousian M."/>
            <person name="Sun S."/>
            <person name="Cuomo C.A."/>
            <person name="Heitman J."/>
        </authorList>
    </citation>
    <scope>NUCLEOTIDE SEQUENCE</scope>
    <source>
        <strain evidence="12">CBS 10117</strain>
    </source>
</reference>
<dbReference type="InterPro" id="IPR003663">
    <property type="entry name" value="Sugar/inositol_transpt"/>
</dbReference>
<organism evidence="11">
    <name type="scientific">Kwoniella dejecticola CBS 10117</name>
    <dbReference type="NCBI Taxonomy" id="1296121"/>
    <lineage>
        <taxon>Eukaryota</taxon>
        <taxon>Fungi</taxon>
        <taxon>Dikarya</taxon>
        <taxon>Basidiomycota</taxon>
        <taxon>Agaricomycotina</taxon>
        <taxon>Tremellomycetes</taxon>
        <taxon>Tremellales</taxon>
        <taxon>Cryptococcaceae</taxon>
        <taxon>Kwoniella</taxon>
    </lineage>
</organism>
<dbReference type="KEGG" id="kdj:28968603"/>
<proteinExistence type="inferred from homology"/>
<dbReference type="RefSeq" id="XP_018263410.1">
    <property type="nucleotide sequence ID" value="XM_018408199.1"/>
</dbReference>
<feature type="transmembrane region" description="Helical" evidence="9">
    <location>
        <begin position="278"/>
        <end position="299"/>
    </location>
</feature>
<dbReference type="Proteomes" id="UP000078595">
    <property type="component" value="Chromosome 5"/>
</dbReference>
<feature type="transmembrane region" description="Helical" evidence="9">
    <location>
        <begin position="160"/>
        <end position="182"/>
    </location>
</feature>
<dbReference type="Pfam" id="PF00083">
    <property type="entry name" value="Sugar_tr"/>
    <property type="match status" value="1"/>
</dbReference>
<evidence type="ECO:0000256" key="7">
    <source>
        <dbReference type="ARBA" id="ARBA00049119"/>
    </source>
</evidence>
<comment type="catalytic activity">
    <reaction evidence="7">
        <text>myo-inositol(out) + H(+)(out) = myo-inositol(in) + H(+)(in)</text>
        <dbReference type="Rhea" id="RHEA:60364"/>
        <dbReference type="ChEBI" id="CHEBI:15378"/>
        <dbReference type="ChEBI" id="CHEBI:17268"/>
    </reaction>
</comment>
<evidence type="ECO:0000256" key="9">
    <source>
        <dbReference type="SAM" id="Phobius"/>
    </source>
</evidence>
<dbReference type="InterPro" id="IPR036259">
    <property type="entry name" value="MFS_trans_sf"/>
</dbReference>
<dbReference type="EMBL" id="KI894031">
    <property type="protein sequence ID" value="OBR85568.1"/>
    <property type="molecule type" value="Genomic_DNA"/>
</dbReference>
<dbReference type="InterPro" id="IPR005828">
    <property type="entry name" value="MFS_sugar_transport-like"/>
</dbReference>
<accession>A0A1A6A680</accession>
<evidence type="ECO:0000259" key="10">
    <source>
        <dbReference type="PROSITE" id="PS50850"/>
    </source>
</evidence>
<evidence type="ECO:0000256" key="3">
    <source>
        <dbReference type="ARBA" id="ARBA00022448"/>
    </source>
</evidence>
<keyword evidence="3 8" id="KW-0813">Transport</keyword>
<dbReference type="PANTHER" id="PTHR48022">
    <property type="entry name" value="PLASTIDIC GLUCOSE TRANSPORTER 4"/>
    <property type="match status" value="1"/>
</dbReference>
<evidence type="ECO:0000256" key="4">
    <source>
        <dbReference type="ARBA" id="ARBA00022692"/>
    </source>
</evidence>
<comment type="subcellular location">
    <subcellularLocation>
        <location evidence="1">Membrane</location>
        <topology evidence="1">Multi-pass membrane protein</topology>
    </subcellularLocation>
</comment>
<feature type="transmembrane region" description="Helical" evidence="9">
    <location>
        <begin position="194"/>
        <end position="213"/>
    </location>
</feature>
<evidence type="ECO:0000256" key="6">
    <source>
        <dbReference type="ARBA" id="ARBA00023136"/>
    </source>
</evidence>
<feature type="transmembrane region" description="Helical" evidence="9">
    <location>
        <begin position="101"/>
        <end position="121"/>
    </location>
</feature>
<dbReference type="PROSITE" id="PS50850">
    <property type="entry name" value="MFS"/>
    <property type="match status" value="1"/>
</dbReference>
<dbReference type="GO" id="GO:0005351">
    <property type="term" value="F:carbohydrate:proton symporter activity"/>
    <property type="evidence" value="ECO:0007669"/>
    <property type="project" value="TreeGrafter"/>
</dbReference>
<evidence type="ECO:0000256" key="8">
    <source>
        <dbReference type="RuleBase" id="RU003346"/>
    </source>
</evidence>
<dbReference type="InterPro" id="IPR020846">
    <property type="entry name" value="MFS_dom"/>
</dbReference>
<evidence type="ECO:0000256" key="5">
    <source>
        <dbReference type="ARBA" id="ARBA00022989"/>
    </source>
</evidence>
<evidence type="ECO:0000313" key="11">
    <source>
        <dbReference type="EMBL" id="OBR85568.1"/>
    </source>
</evidence>
<reference evidence="12" key="2">
    <citation type="submission" date="2013-07" db="EMBL/GenBank/DDBJ databases">
        <authorList>
            <consortium name="The Broad Institute Genome Sequencing Platform"/>
            <person name="Cuomo C."/>
            <person name="Litvintseva A."/>
            <person name="Chen Y."/>
            <person name="Heitman J."/>
            <person name="Sun S."/>
            <person name="Springer D."/>
            <person name="Dromer F."/>
            <person name="Young S.K."/>
            <person name="Zeng Q."/>
            <person name="Gargeya S."/>
            <person name="Fitzgerald M."/>
            <person name="Abouelleil A."/>
            <person name="Alvarado L."/>
            <person name="Berlin A.M."/>
            <person name="Chapman S.B."/>
            <person name="Dewar J."/>
            <person name="Goldberg J."/>
            <person name="Griggs A."/>
            <person name="Gujja S."/>
            <person name="Hansen M."/>
            <person name="Howarth C."/>
            <person name="Imamovic A."/>
            <person name="Larimer J."/>
            <person name="McCowan C."/>
            <person name="Murphy C."/>
            <person name="Pearson M."/>
            <person name="Priest M."/>
            <person name="Roberts A."/>
            <person name="Saif S."/>
            <person name="Shea T."/>
            <person name="Sykes S."/>
            <person name="Wortman J."/>
            <person name="Nusbaum C."/>
            <person name="Birren B."/>
        </authorList>
    </citation>
    <scope>NUCLEOTIDE SEQUENCE</scope>
    <source>
        <strain evidence="12">CBS 10117</strain>
    </source>
</reference>
<feature type="transmembrane region" description="Helical" evidence="9">
    <location>
        <begin position="21"/>
        <end position="38"/>
    </location>
</feature>
<evidence type="ECO:0000313" key="12">
    <source>
        <dbReference type="EMBL" id="WWC61533.1"/>
    </source>
</evidence>
<comment type="similarity">
    <text evidence="2 8">Belongs to the major facilitator superfamily. Sugar transporter (TC 2.A.1.1) family.</text>
</comment>
<keyword evidence="6 9" id="KW-0472">Membrane</keyword>
<dbReference type="NCBIfam" id="TIGR00879">
    <property type="entry name" value="SP"/>
    <property type="match status" value="1"/>
</dbReference>
<feature type="transmembrane region" description="Helical" evidence="9">
    <location>
        <begin position="414"/>
        <end position="433"/>
    </location>
</feature>
<keyword evidence="5 9" id="KW-1133">Transmembrane helix</keyword>
<feature type="transmembrane region" description="Helical" evidence="9">
    <location>
        <begin position="127"/>
        <end position="148"/>
    </location>
</feature>
<dbReference type="GeneID" id="28968603"/>
<dbReference type="AlphaFoldDB" id="A0A1A6A680"/>
<feature type="domain" description="Major facilitator superfamily (MFS) profile" evidence="10">
    <location>
        <begin position="20"/>
        <end position="468"/>
    </location>
</feature>
<evidence type="ECO:0000256" key="2">
    <source>
        <dbReference type="ARBA" id="ARBA00010992"/>
    </source>
</evidence>
<dbReference type="Gene3D" id="1.20.1250.20">
    <property type="entry name" value="MFS general substrate transporter like domains"/>
    <property type="match status" value="1"/>
</dbReference>
<keyword evidence="13" id="KW-1185">Reference proteome</keyword>
<dbReference type="InterPro" id="IPR005829">
    <property type="entry name" value="Sugar_transporter_CS"/>
</dbReference>
<reference evidence="11" key="1">
    <citation type="submission" date="2013-07" db="EMBL/GenBank/DDBJ databases">
        <title>The Genome Sequence of Cryptococcus dejecticola CBS10117.</title>
        <authorList>
            <consortium name="The Broad Institute Genome Sequencing Platform"/>
            <person name="Cuomo C."/>
            <person name="Litvintseva A."/>
            <person name="Chen Y."/>
            <person name="Heitman J."/>
            <person name="Sun S."/>
            <person name="Springer D."/>
            <person name="Dromer F."/>
            <person name="Young S.K."/>
            <person name="Zeng Q."/>
            <person name="Gargeya S."/>
            <person name="Fitzgerald M."/>
            <person name="Abouelleil A."/>
            <person name="Alvarado L."/>
            <person name="Berlin A.M."/>
            <person name="Chapman S.B."/>
            <person name="Dewar J."/>
            <person name="Goldberg J."/>
            <person name="Griggs A."/>
            <person name="Gujja S."/>
            <person name="Hansen M."/>
            <person name="Howarth C."/>
            <person name="Imamovic A."/>
            <person name="Larimer J."/>
            <person name="McCowan C."/>
            <person name="Murphy C."/>
            <person name="Pearson M."/>
            <person name="Priest M."/>
            <person name="Roberts A."/>
            <person name="Saif S."/>
            <person name="Shea T."/>
            <person name="Sykes S."/>
            <person name="Wortman J."/>
            <person name="Nusbaum C."/>
            <person name="Birren B."/>
        </authorList>
    </citation>
    <scope>NUCLEOTIDE SEQUENCE [LARGE SCALE GENOMIC DNA]</scope>
    <source>
        <strain evidence="11">CBS 10117</strain>
    </source>
</reference>
<feature type="transmembrane region" description="Helical" evidence="9">
    <location>
        <begin position="319"/>
        <end position="340"/>
    </location>
</feature>
<dbReference type="VEuPathDB" id="FungiDB:I303_04904"/>
<keyword evidence="4 9" id="KW-0812">Transmembrane</keyword>